<keyword evidence="4" id="KW-1185">Reference proteome</keyword>
<evidence type="ECO:0000313" key="4">
    <source>
        <dbReference type="Proteomes" id="UP001142055"/>
    </source>
</evidence>
<dbReference type="PANTHER" id="PTHR11733">
    <property type="entry name" value="ZINC METALLOPROTEASE FAMILY M13 NEPRILYSIN-RELATED"/>
    <property type="match status" value="1"/>
</dbReference>
<organism evidence="3 4">
    <name type="scientific">Blomia tropicalis</name>
    <name type="common">Mite</name>
    <dbReference type="NCBI Taxonomy" id="40697"/>
    <lineage>
        <taxon>Eukaryota</taxon>
        <taxon>Metazoa</taxon>
        <taxon>Ecdysozoa</taxon>
        <taxon>Arthropoda</taxon>
        <taxon>Chelicerata</taxon>
        <taxon>Arachnida</taxon>
        <taxon>Acari</taxon>
        <taxon>Acariformes</taxon>
        <taxon>Sarcoptiformes</taxon>
        <taxon>Astigmata</taxon>
        <taxon>Glycyphagoidea</taxon>
        <taxon>Echimyopodidae</taxon>
        <taxon>Blomia</taxon>
    </lineage>
</organism>
<evidence type="ECO:0000313" key="3">
    <source>
        <dbReference type="EMBL" id="KAJ6220352.1"/>
    </source>
</evidence>
<name>A0A9Q0M9U6_BLOTA</name>
<dbReference type="Proteomes" id="UP001142055">
    <property type="component" value="Chromosome 2"/>
</dbReference>
<dbReference type="GO" id="GO:0004222">
    <property type="term" value="F:metalloendopeptidase activity"/>
    <property type="evidence" value="ECO:0007669"/>
    <property type="project" value="InterPro"/>
</dbReference>
<dbReference type="InterPro" id="IPR000718">
    <property type="entry name" value="Peptidase_M13"/>
</dbReference>
<dbReference type="Pfam" id="PF05649">
    <property type="entry name" value="Peptidase_M13_N"/>
    <property type="match status" value="1"/>
</dbReference>
<dbReference type="PANTHER" id="PTHR11733:SF240">
    <property type="entry name" value="GH14155P-RELATED"/>
    <property type="match status" value="1"/>
</dbReference>
<dbReference type="SUPFAM" id="SSF55486">
    <property type="entry name" value="Metalloproteases ('zincins'), catalytic domain"/>
    <property type="match status" value="1"/>
</dbReference>
<dbReference type="Gene3D" id="3.40.390.10">
    <property type="entry name" value="Collagenase (Catalytic Domain)"/>
    <property type="match status" value="1"/>
</dbReference>
<dbReference type="Gene3D" id="1.10.1380.10">
    <property type="entry name" value="Neutral endopeptidase , domain2"/>
    <property type="match status" value="2"/>
</dbReference>
<protein>
    <recommendedName>
        <fullName evidence="2">Peptidase M13 N-terminal domain-containing protein</fullName>
    </recommendedName>
</protein>
<proteinExistence type="inferred from homology"/>
<dbReference type="AlphaFoldDB" id="A0A9Q0M9U6"/>
<dbReference type="InterPro" id="IPR024079">
    <property type="entry name" value="MetalloPept_cat_dom_sf"/>
</dbReference>
<gene>
    <name evidence="3" type="ORF">RDWZM_006164</name>
</gene>
<dbReference type="GO" id="GO:0016485">
    <property type="term" value="P:protein processing"/>
    <property type="evidence" value="ECO:0007669"/>
    <property type="project" value="TreeGrafter"/>
</dbReference>
<dbReference type="InterPro" id="IPR042089">
    <property type="entry name" value="Peptidase_M13_dom_2"/>
</dbReference>
<sequence length="320" mass="37292">MCEENCNSTIIDKDVDEIVQLESQLAKVKMPIEDQRNPELLYNKLSLKQLANRTNFDWLDKIFLPSWNGFNVINHSLSNQTEVIVGDLEYYEKAIKIIDDTPPPFRKNVFEFKKIHHGITNLEERWRTCLNLVNSNLDWALSRLYVDHHFTKKEKQEATNVIDEVQDAFRYLLEHNTWLDETTRNASIGKLNKVTKNVAYPDWLLDNLQLDTYHGLDNRTMVIELLSNKNYLMSYVDFLRLNTEKYVNELEQPIVVDKSWPMPPFIVNAAYEPDQNSISTILSIVTMFNQIILITFIVNCKRSNSGVSIEGSILRCRISG</sequence>
<dbReference type="GO" id="GO:0005886">
    <property type="term" value="C:plasma membrane"/>
    <property type="evidence" value="ECO:0007669"/>
    <property type="project" value="TreeGrafter"/>
</dbReference>
<dbReference type="PROSITE" id="PS51885">
    <property type="entry name" value="NEPRILYSIN"/>
    <property type="match status" value="1"/>
</dbReference>
<evidence type="ECO:0000256" key="1">
    <source>
        <dbReference type="ARBA" id="ARBA00007357"/>
    </source>
</evidence>
<reference evidence="3" key="1">
    <citation type="submission" date="2022-12" db="EMBL/GenBank/DDBJ databases">
        <title>Genome assemblies of Blomia tropicalis.</title>
        <authorList>
            <person name="Cui Y."/>
        </authorList>
    </citation>
    <scope>NUCLEOTIDE SEQUENCE</scope>
    <source>
        <tissue evidence="3">Adult mites</tissue>
    </source>
</reference>
<accession>A0A9Q0M9U6</accession>
<feature type="domain" description="Peptidase M13 N-terminal" evidence="2">
    <location>
        <begin position="102"/>
        <end position="201"/>
    </location>
</feature>
<evidence type="ECO:0000259" key="2">
    <source>
        <dbReference type="Pfam" id="PF05649"/>
    </source>
</evidence>
<comment type="caution">
    <text evidence="3">The sequence shown here is derived from an EMBL/GenBank/DDBJ whole genome shotgun (WGS) entry which is preliminary data.</text>
</comment>
<dbReference type="InterPro" id="IPR008753">
    <property type="entry name" value="Peptidase_M13_N"/>
</dbReference>
<dbReference type="EMBL" id="JAPWDV010000002">
    <property type="protein sequence ID" value="KAJ6220352.1"/>
    <property type="molecule type" value="Genomic_DNA"/>
</dbReference>
<dbReference type="OMA" id="CVNDIAG"/>
<comment type="similarity">
    <text evidence="1">Belongs to the peptidase M13 family.</text>
</comment>